<gene>
    <name evidence="2" type="ORF">LR48_Vigan11g062300</name>
</gene>
<protein>
    <recommendedName>
        <fullName evidence="1">Putative plant transposon protein domain-containing protein</fullName>
    </recommendedName>
</protein>
<dbReference type="Gramene" id="KOM57590">
    <property type="protein sequence ID" value="KOM57590"/>
    <property type="gene ID" value="LR48_Vigan11g062300"/>
</dbReference>
<name>A0A0L9VR97_PHAAN</name>
<reference evidence="3" key="1">
    <citation type="journal article" date="2015" name="Proc. Natl. Acad. Sci. U.S.A.">
        <title>Genome sequencing of adzuki bean (Vigna angularis) provides insight into high starch and low fat accumulation and domestication.</title>
        <authorList>
            <person name="Yang K."/>
            <person name="Tian Z."/>
            <person name="Chen C."/>
            <person name="Luo L."/>
            <person name="Zhao B."/>
            <person name="Wang Z."/>
            <person name="Yu L."/>
            <person name="Li Y."/>
            <person name="Sun Y."/>
            <person name="Li W."/>
            <person name="Chen Y."/>
            <person name="Li Y."/>
            <person name="Zhang Y."/>
            <person name="Ai D."/>
            <person name="Zhao J."/>
            <person name="Shang C."/>
            <person name="Ma Y."/>
            <person name="Wu B."/>
            <person name="Wang M."/>
            <person name="Gao L."/>
            <person name="Sun D."/>
            <person name="Zhang P."/>
            <person name="Guo F."/>
            <person name="Wang W."/>
            <person name="Li Y."/>
            <person name="Wang J."/>
            <person name="Varshney R.K."/>
            <person name="Wang J."/>
            <person name="Ling H.Q."/>
            <person name="Wan P."/>
        </authorList>
    </citation>
    <scope>NUCLEOTIDE SEQUENCE</scope>
    <source>
        <strain evidence="3">cv. Jingnong 6</strain>
    </source>
</reference>
<proteinExistence type="predicted"/>
<dbReference type="AlphaFoldDB" id="A0A0L9VR97"/>
<accession>A0A0L9VR97</accession>
<sequence>MTSSSGKRMKTMDNPTLFGEQLLGRNWGKLATYPAPANIALVKEFYTNARKIGDYPTEDYLGYVRGHAIRIGDTLCQHLPERVLRQFGFQQSILRELLVVADANIVVIGDA</sequence>
<evidence type="ECO:0000259" key="1">
    <source>
        <dbReference type="Pfam" id="PF20167"/>
    </source>
</evidence>
<feature type="domain" description="Putative plant transposon protein" evidence="1">
    <location>
        <begin position="25"/>
        <end position="79"/>
    </location>
</feature>
<dbReference type="Proteomes" id="UP000053144">
    <property type="component" value="Chromosome 11"/>
</dbReference>
<evidence type="ECO:0000313" key="2">
    <source>
        <dbReference type="EMBL" id="KOM57590.1"/>
    </source>
</evidence>
<organism evidence="2 3">
    <name type="scientific">Phaseolus angularis</name>
    <name type="common">Azuki bean</name>
    <name type="synonym">Vigna angularis</name>
    <dbReference type="NCBI Taxonomy" id="3914"/>
    <lineage>
        <taxon>Eukaryota</taxon>
        <taxon>Viridiplantae</taxon>
        <taxon>Streptophyta</taxon>
        <taxon>Embryophyta</taxon>
        <taxon>Tracheophyta</taxon>
        <taxon>Spermatophyta</taxon>
        <taxon>Magnoliopsida</taxon>
        <taxon>eudicotyledons</taxon>
        <taxon>Gunneridae</taxon>
        <taxon>Pentapetalae</taxon>
        <taxon>rosids</taxon>
        <taxon>fabids</taxon>
        <taxon>Fabales</taxon>
        <taxon>Fabaceae</taxon>
        <taxon>Papilionoideae</taxon>
        <taxon>50 kb inversion clade</taxon>
        <taxon>NPAAA clade</taxon>
        <taxon>indigoferoid/millettioid clade</taxon>
        <taxon>Phaseoleae</taxon>
        <taxon>Vigna</taxon>
    </lineage>
</organism>
<dbReference type="Pfam" id="PF20167">
    <property type="entry name" value="Transposase_32"/>
    <property type="match status" value="1"/>
</dbReference>
<evidence type="ECO:0000313" key="3">
    <source>
        <dbReference type="Proteomes" id="UP000053144"/>
    </source>
</evidence>
<dbReference type="EMBL" id="CM003381">
    <property type="protein sequence ID" value="KOM57590.1"/>
    <property type="molecule type" value="Genomic_DNA"/>
</dbReference>
<dbReference type="InterPro" id="IPR046796">
    <property type="entry name" value="Transposase_32_dom"/>
</dbReference>